<evidence type="ECO:0000313" key="8">
    <source>
        <dbReference type="RefSeq" id="XP_022108917.1"/>
    </source>
</evidence>
<feature type="transmembrane region" description="Helical" evidence="5">
    <location>
        <begin position="27"/>
        <end position="47"/>
    </location>
</feature>
<sequence>MNGTTQTDTDPHSLGPEGDFPLVALKAIYALIGIGGFLGNGLVCVVLRTQKRSFRSVTNLLILNQSVLDLFSTAIFLLLRLPPAIDRLPDTLLGELVCRLWVSEYCMWSLIIASTVNLVLVSLERYFATCFPVRHRFHFTARKAKAGMAFSWLWGFTYQLYWLIIRDFRGGVCDVSWSSPTLQMVMGVVFFVLEYLLPLSIMTLAYTSIILLLRRRRRLGGIVVCNVFQRAKRNVTVTLCLVFIFYVLCWTPTSVTYLLYNLGFPYDFNSTMHMVVTVIVILNACVNPIIYTLKYEQFQRQLKIIFCSRSCKRNRVGALSADDDARPRNQLRNISQHVPN</sequence>
<keyword evidence="2 5" id="KW-0812">Transmembrane</keyword>
<feature type="domain" description="G-protein coupled receptors family 1 profile" evidence="6">
    <location>
        <begin position="39"/>
        <end position="291"/>
    </location>
</feature>
<evidence type="ECO:0000256" key="4">
    <source>
        <dbReference type="ARBA" id="ARBA00023136"/>
    </source>
</evidence>
<feature type="transmembrane region" description="Helical" evidence="5">
    <location>
        <begin position="234"/>
        <end position="260"/>
    </location>
</feature>
<feature type="transmembrane region" description="Helical" evidence="5">
    <location>
        <begin position="272"/>
        <end position="293"/>
    </location>
</feature>
<gene>
    <name evidence="8" type="primary">LOC110989098</name>
</gene>
<dbReference type="SUPFAM" id="SSF81321">
    <property type="entry name" value="Family A G protein-coupled receptor-like"/>
    <property type="match status" value="1"/>
</dbReference>
<dbReference type="InterPro" id="IPR017452">
    <property type="entry name" value="GPCR_Rhodpsn_7TM"/>
</dbReference>
<reference evidence="8" key="1">
    <citation type="submission" date="2025-08" db="UniProtKB">
        <authorList>
            <consortium name="RefSeq"/>
        </authorList>
    </citation>
    <scope>IDENTIFICATION</scope>
</reference>
<dbReference type="PANTHER" id="PTHR45698">
    <property type="entry name" value="TRACE AMINE-ASSOCIATED RECEPTOR 19N-RELATED"/>
    <property type="match status" value="1"/>
</dbReference>
<protein>
    <submittedName>
        <fullName evidence="8">Galanin receptor type 2-like</fullName>
    </submittedName>
</protein>
<keyword evidence="4 5" id="KW-0472">Membrane</keyword>
<proteinExistence type="predicted"/>
<evidence type="ECO:0000256" key="5">
    <source>
        <dbReference type="SAM" id="Phobius"/>
    </source>
</evidence>
<dbReference type="GeneID" id="110989098"/>
<dbReference type="Proteomes" id="UP000694845">
    <property type="component" value="Unplaced"/>
</dbReference>
<dbReference type="CDD" id="cd00637">
    <property type="entry name" value="7tm_classA_rhodopsin-like"/>
    <property type="match status" value="1"/>
</dbReference>
<dbReference type="PANTHER" id="PTHR45698:SF1">
    <property type="entry name" value="TRACE AMINE-ASSOCIATED RECEPTOR 13C-LIKE"/>
    <property type="match status" value="1"/>
</dbReference>
<dbReference type="Gene3D" id="1.20.1070.10">
    <property type="entry name" value="Rhodopsin 7-helix transmembrane proteins"/>
    <property type="match status" value="1"/>
</dbReference>
<dbReference type="RefSeq" id="XP_022108917.1">
    <property type="nucleotide sequence ID" value="XM_022253225.1"/>
</dbReference>
<dbReference type="PRINTS" id="PR00237">
    <property type="entry name" value="GPCRRHODOPSN"/>
</dbReference>
<dbReference type="InterPro" id="IPR000276">
    <property type="entry name" value="GPCR_Rhodpsn"/>
</dbReference>
<evidence type="ECO:0000256" key="3">
    <source>
        <dbReference type="ARBA" id="ARBA00022989"/>
    </source>
</evidence>
<dbReference type="KEGG" id="aplc:110989098"/>
<dbReference type="GO" id="GO:0004930">
    <property type="term" value="F:G protein-coupled receptor activity"/>
    <property type="evidence" value="ECO:0007669"/>
    <property type="project" value="InterPro"/>
</dbReference>
<feature type="transmembrane region" description="Helical" evidence="5">
    <location>
        <begin position="184"/>
        <end position="213"/>
    </location>
</feature>
<evidence type="ECO:0000256" key="2">
    <source>
        <dbReference type="ARBA" id="ARBA00022692"/>
    </source>
</evidence>
<dbReference type="OMA" id="TSACIHL"/>
<evidence type="ECO:0000256" key="1">
    <source>
        <dbReference type="ARBA" id="ARBA00004370"/>
    </source>
</evidence>
<dbReference type="Pfam" id="PF00001">
    <property type="entry name" value="7tm_1"/>
    <property type="match status" value="1"/>
</dbReference>
<organism evidence="7 8">
    <name type="scientific">Acanthaster planci</name>
    <name type="common">Crown-of-thorns starfish</name>
    <dbReference type="NCBI Taxonomy" id="133434"/>
    <lineage>
        <taxon>Eukaryota</taxon>
        <taxon>Metazoa</taxon>
        <taxon>Echinodermata</taxon>
        <taxon>Eleutherozoa</taxon>
        <taxon>Asterozoa</taxon>
        <taxon>Asteroidea</taxon>
        <taxon>Valvatacea</taxon>
        <taxon>Valvatida</taxon>
        <taxon>Acanthasteridae</taxon>
        <taxon>Acanthaster</taxon>
    </lineage>
</organism>
<dbReference type="GO" id="GO:0016020">
    <property type="term" value="C:membrane"/>
    <property type="evidence" value="ECO:0007669"/>
    <property type="project" value="UniProtKB-SubCell"/>
</dbReference>
<keyword evidence="7" id="KW-1185">Reference proteome</keyword>
<feature type="transmembrane region" description="Helical" evidence="5">
    <location>
        <begin position="59"/>
        <end position="81"/>
    </location>
</feature>
<feature type="transmembrane region" description="Helical" evidence="5">
    <location>
        <begin position="101"/>
        <end position="123"/>
    </location>
</feature>
<dbReference type="PROSITE" id="PS50262">
    <property type="entry name" value="G_PROTEIN_RECEP_F1_2"/>
    <property type="match status" value="1"/>
</dbReference>
<dbReference type="AlphaFoldDB" id="A0A8B7ZUZ9"/>
<keyword evidence="3 5" id="KW-1133">Transmembrane helix</keyword>
<comment type="subcellular location">
    <subcellularLocation>
        <location evidence="1">Membrane</location>
    </subcellularLocation>
</comment>
<evidence type="ECO:0000259" key="6">
    <source>
        <dbReference type="PROSITE" id="PS50262"/>
    </source>
</evidence>
<accession>A0A8B7ZUZ9</accession>
<name>A0A8B7ZUZ9_ACAPL</name>
<dbReference type="OrthoDB" id="10042731at2759"/>
<evidence type="ECO:0000313" key="7">
    <source>
        <dbReference type="Proteomes" id="UP000694845"/>
    </source>
</evidence>
<feature type="transmembrane region" description="Helical" evidence="5">
    <location>
        <begin position="144"/>
        <end position="164"/>
    </location>
</feature>